<dbReference type="Proteomes" id="UP001409585">
    <property type="component" value="Unassembled WGS sequence"/>
</dbReference>
<dbReference type="GO" id="GO:0016853">
    <property type="term" value="F:isomerase activity"/>
    <property type="evidence" value="ECO:0007669"/>
    <property type="project" value="UniProtKB-KW"/>
</dbReference>
<dbReference type="SUPFAM" id="SSF55620">
    <property type="entry name" value="Tetrahydrobiopterin biosynthesis enzymes-like"/>
    <property type="match status" value="1"/>
</dbReference>
<comment type="function">
    <text evidence="8">Catalyzes the conversion of 7,8-dihydroneopterin to 6-hydroxymethyl-7,8-dihydropterin.</text>
</comment>
<evidence type="ECO:0000256" key="1">
    <source>
        <dbReference type="ARBA" id="ARBA00000693"/>
    </source>
</evidence>
<dbReference type="InterPro" id="IPR043133">
    <property type="entry name" value="GTP-CH-I_C/QueF"/>
</dbReference>
<comment type="catalytic activity">
    <reaction evidence="2 8">
        <text>7,8-dihydroneopterin = 6-hydroxymethyl-7,8-dihydropterin + glycolaldehyde</text>
        <dbReference type="Rhea" id="RHEA:10540"/>
        <dbReference type="ChEBI" id="CHEBI:17001"/>
        <dbReference type="ChEBI" id="CHEBI:17071"/>
        <dbReference type="ChEBI" id="CHEBI:44841"/>
        <dbReference type="EC" id="4.1.2.25"/>
    </reaction>
</comment>
<reference evidence="11" key="1">
    <citation type="journal article" date="2019" name="Int. J. Syst. Evol. Microbiol.">
        <title>The Global Catalogue of Microorganisms (GCM) 10K type strain sequencing project: providing services to taxonomists for standard genome sequencing and annotation.</title>
        <authorList>
            <consortium name="The Broad Institute Genomics Platform"/>
            <consortium name="The Broad Institute Genome Sequencing Center for Infectious Disease"/>
            <person name="Wu L."/>
            <person name="Ma J."/>
        </authorList>
    </citation>
    <scope>NUCLEOTIDE SEQUENCE [LARGE SCALE GENOMIC DNA]</scope>
    <source>
        <strain evidence="11">JCM 19134</strain>
    </source>
</reference>
<evidence type="ECO:0000256" key="6">
    <source>
        <dbReference type="ARBA" id="ARBA00023235"/>
    </source>
</evidence>
<dbReference type="GO" id="GO:0005737">
    <property type="term" value="C:cytoplasm"/>
    <property type="evidence" value="ECO:0007669"/>
    <property type="project" value="TreeGrafter"/>
</dbReference>
<proteinExistence type="inferred from homology"/>
<dbReference type="RefSeq" id="WP_345427468.1">
    <property type="nucleotide sequence ID" value="NZ_AP031496.1"/>
</dbReference>
<dbReference type="GO" id="GO:0004150">
    <property type="term" value="F:dihydroneopterin aldolase activity"/>
    <property type="evidence" value="ECO:0007669"/>
    <property type="project" value="UniProtKB-UniRule"/>
</dbReference>
<dbReference type="GO" id="GO:0046654">
    <property type="term" value="P:tetrahydrofolate biosynthetic process"/>
    <property type="evidence" value="ECO:0007669"/>
    <property type="project" value="UniProtKB-UniRule"/>
</dbReference>
<keyword evidence="5 8" id="KW-0289">Folate biosynthesis</keyword>
<comment type="catalytic activity">
    <reaction evidence="1">
        <text>7,8-dihydroneopterin = 7,8-dihydromonapterin</text>
        <dbReference type="Rhea" id="RHEA:45328"/>
        <dbReference type="ChEBI" id="CHEBI:17001"/>
        <dbReference type="ChEBI" id="CHEBI:71175"/>
        <dbReference type="EC" id="5.1.99.8"/>
    </reaction>
</comment>
<keyword evidence="7 8" id="KW-0456">Lyase</keyword>
<dbReference type="PANTHER" id="PTHR42844">
    <property type="entry name" value="DIHYDRONEOPTERIN ALDOLASE 1-RELATED"/>
    <property type="match status" value="1"/>
</dbReference>
<organism evidence="10 11">
    <name type="scientific">Halioxenophilus aromaticivorans</name>
    <dbReference type="NCBI Taxonomy" id="1306992"/>
    <lineage>
        <taxon>Bacteria</taxon>
        <taxon>Pseudomonadati</taxon>
        <taxon>Pseudomonadota</taxon>
        <taxon>Gammaproteobacteria</taxon>
        <taxon>Alteromonadales</taxon>
        <taxon>Alteromonadaceae</taxon>
        <taxon>Halioxenophilus</taxon>
    </lineage>
</organism>
<evidence type="ECO:0000256" key="2">
    <source>
        <dbReference type="ARBA" id="ARBA00001353"/>
    </source>
</evidence>
<sequence length="122" mass="14047">MDKVFIQDLNVETLIGLYPWEQQVKQPMVINLELGWDMRKAAATGDLQYTLNYAEVVERVHRFCREHQHILLESFSDDLARILIQQFNVPWLKLAVGKTTTITAARQVGIEIERSAGDYASK</sequence>
<evidence type="ECO:0000313" key="10">
    <source>
        <dbReference type="EMBL" id="GAA4958761.1"/>
    </source>
</evidence>
<dbReference type="EC" id="4.1.2.25" evidence="8"/>
<dbReference type="PANTHER" id="PTHR42844:SF1">
    <property type="entry name" value="DIHYDRONEOPTERIN ALDOLASE 1-RELATED"/>
    <property type="match status" value="1"/>
</dbReference>
<dbReference type="AlphaFoldDB" id="A0AAV3U9E8"/>
<dbReference type="NCBIfam" id="TIGR00526">
    <property type="entry name" value="folB_dom"/>
    <property type="match status" value="1"/>
</dbReference>
<dbReference type="InterPro" id="IPR006156">
    <property type="entry name" value="Dihydroneopterin_aldolase"/>
</dbReference>
<dbReference type="EMBL" id="BAABLX010000077">
    <property type="protein sequence ID" value="GAA4958761.1"/>
    <property type="molecule type" value="Genomic_DNA"/>
</dbReference>
<evidence type="ECO:0000256" key="3">
    <source>
        <dbReference type="ARBA" id="ARBA00005013"/>
    </source>
</evidence>
<comment type="caution">
    <text evidence="10">The sequence shown here is derived from an EMBL/GenBank/DDBJ whole genome shotgun (WGS) entry which is preliminary data.</text>
</comment>
<evidence type="ECO:0000256" key="7">
    <source>
        <dbReference type="ARBA" id="ARBA00023239"/>
    </source>
</evidence>
<evidence type="ECO:0000256" key="4">
    <source>
        <dbReference type="ARBA" id="ARBA00005708"/>
    </source>
</evidence>
<dbReference type="SMART" id="SM00905">
    <property type="entry name" value="FolB"/>
    <property type="match status" value="1"/>
</dbReference>
<dbReference type="FunFam" id="3.30.1130.10:FF:000002">
    <property type="entry name" value="7,8-dihydroneopterin aldolase"/>
    <property type="match status" value="1"/>
</dbReference>
<keyword evidence="6" id="KW-0413">Isomerase</keyword>
<dbReference type="Gene3D" id="3.30.1130.10">
    <property type="match status" value="1"/>
</dbReference>
<dbReference type="InterPro" id="IPR006157">
    <property type="entry name" value="FolB_dom"/>
</dbReference>
<evidence type="ECO:0000313" key="11">
    <source>
        <dbReference type="Proteomes" id="UP001409585"/>
    </source>
</evidence>
<name>A0AAV3U9E8_9ALTE</name>
<comment type="pathway">
    <text evidence="3 8">Cofactor biosynthesis; tetrahydrofolate biosynthesis; 2-amino-4-hydroxy-6-hydroxymethyl-7,8-dihydropteridine diphosphate from 7,8-dihydroneopterin triphosphate: step 3/4.</text>
</comment>
<dbReference type="NCBIfam" id="TIGR00525">
    <property type="entry name" value="folB"/>
    <property type="match status" value="1"/>
</dbReference>
<accession>A0AAV3U9E8</accession>
<protein>
    <recommendedName>
        <fullName evidence="8">7,8-dihydroneopterin aldolase</fullName>
        <ecNumber evidence="8">4.1.2.25</ecNumber>
    </recommendedName>
</protein>
<evidence type="ECO:0000256" key="5">
    <source>
        <dbReference type="ARBA" id="ARBA00022909"/>
    </source>
</evidence>
<comment type="similarity">
    <text evidence="4 8">Belongs to the DHNA family.</text>
</comment>
<dbReference type="Pfam" id="PF02152">
    <property type="entry name" value="FolB"/>
    <property type="match status" value="1"/>
</dbReference>
<feature type="domain" description="Dihydroneopterin aldolase/epimerase" evidence="9">
    <location>
        <begin position="4"/>
        <end position="114"/>
    </location>
</feature>
<dbReference type="CDD" id="cd00534">
    <property type="entry name" value="DHNA_DHNTPE"/>
    <property type="match status" value="1"/>
</dbReference>
<evidence type="ECO:0000259" key="9">
    <source>
        <dbReference type="SMART" id="SM00905"/>
    </source>
</evidence>
<gene>
    <name evidence="10" type="primary">folB</name>
    <name evidence="10" type="ORF">GCM10025791_44410</name>
</gene>
<keyword evidence="11" id="KW-1185">Reference proteome</keyword>
<evidence type="ECO:0000256" key="8">
    <source>
        <dbReference type="RuleBase" id="RU362079"/>
    </source>
</evidence>
<dbReference type="GO" id="GO:0046656">
    <property type="term" value="P:folic acid biosynthetic process"/>
    <property type="evidence" value="ECO:0007669"/>
    <property type="project" value="UniProtKB-UniRule"/>
</dbReference>